<dbReference type="InterPro" id="IPR050491">
    <property type="entry name" value="AmpC-like"/>
</dbReference>
<dbReference type="Gene3D" id="2.40.128.210">
    <property type="entry name" value="Pab87 octamerisation domain"/>
    <property type="match status" value="1"/>
</dbReference>
<organism evidence="2 3">
    <name type="scientific">Candidatus Marsarchaeota G1 archaeon BE_D</name>
    <dbReference type="NCBI Taxonomy" id="1978156"/>
    <lineage>
        <taxon>Archaea</taxon>
        <taxon>Candidatus Marsarchaeota</taxon>
        <taxon>Candidatus Marsarchaeota group 1</taxon>
    </lineage>
</organism>
<reference evidence="2 3" key="1">
    <citation type="submission" date="2017-04" db="EMBL/GenBank/DDBJ databases">
        <title>Novel microbial lineages endemic to geothermal iron-oxide mats fill important gaps in the evolutionary history of Archaea.</title>
        <authorList>
            <person name="Jay Z.J."/>
            <person name="Beam J.P."/>
            <person name="Dlakic M."/>
            <person name="Rusch D.B."/>
            <person name="Kozubal M.A."/>
            <person name="Inskeep W.P."/>
        </authorList>
    </citation>
    <scope>NUCLEOTIDE SEQUENCE [LARGE SCALE GENOMIC DNA]</scope>
    <source>
        <strain evidence="2">BE_D</strain>
    </source>
</reference>
<dbReference type="AlphaFoldDB" id="A0A2R6A950"/>
<feature type="domain" description="Beta-lactamase-related" evidence="1">
    <location>
        <begin position="5"/>
        <end position="199"/>
    </location>
</feature>
<sequence length="313" mass="34263">INSASEERLSDEGDVFFYWNEGYALLGEIIQRVSGKKYTTYVTENILKPLGMSRSSFDRSVLDKDPDAMTGYLLTEKGGRKPQKFPAHPLVDAAGGLITSVSELSRFVSMCINKGVYKGNRVINRETLEKAFTPFVKHTLPSNLVGGDYYGYGFIINQNFQGYTLIGHGGNIGVSSAYFGFIPELSLGVTVACNSESPATLLGLYALCVLTGIDPESALTEVAFEKMCSKLTGKYATFNGVHKAIVTKDGPNLFLKLMEGETPSLSLPLVFEGNKAYLLWGSGKLEVKIVQSKGKTQLYVERNVYHKIEADSV</sequence>
<dbReference type="Proteomes" id="UP000240569">
    <property type="component" value="Unassembled WGS sequence"/>
</dbReference>
<dbReference type="EMBL" id="NEXD01000123">
    <property type="protein sequence ID" value="PSN82952.1"/>
    <property type="molecule type" value="Genomic_DNA"/>
</dbReference>
<comment type="caution">
    <text evidence="2">The sequence shown here is derived from an EMBL/GenBank/DDBJ whole genome shotgun (WGS) entry which is preliminary data.</text>
</comment>
<dbReference type="InterPro" id="IPR012338">
    <property type="entry name" value="Beta-lactam/transpept-like"/>
</dbReference>
<accession>A0A2R6A950</accession>
<dbReference type="Gene3D" id="3.40.710.10">
    <property type="entry name" value="DD-peptidase/beta-lactamase superfamily"/>
    <property type="match status" value="1"/>
</dbReference>
<dbReference type="PANTHER" id="PTHR46825">
    <property type="entry name" value="D-ALANYL-D-ALANINE-CARBOXYPEPTIDASE/ENDOPEPTIDASE AMPH"/>
    <property type="match status" value="1"/>
</dbReference>
<dbReference type="PANTHER" id="PTHR46825:SF9">
    <property type="entry name" value="BETA-LACTAMASE-RELATED DOMAIN-CONTAINING PROTEIN"/>
    <property type="match status" value="1"/>
</dbReference>
<dbReference type="Pfam" id="PF00144">
    <property type="entry name" value="Beta-lactamase"/>
    <property type="match status" value="1"/>
</dbReference>
<evidence type="ECO:0000313" key="2">
    <source>
        <dbReference type="EMBL" id="PSN82952.1"/>
    </source>
</evidence>
<evidence type="ECO:0000313" key="3">
    <source>
        <dbReference type="Proteomes" id="UP000240569"/>
    </source>
</evidence>
<gene>
    <name evidence="2" type="ORF">B9Q02_11065</name>
</gene>
<feature type="non-terminal residue" evidence="2">
    <location>
        <position position="1"/>
    </location>
</feature>
<name>A0A2R6A950_9ARCH</name>
<proteinExistence type="predicted"/>
<protein>
    <recommendedName>
        <fullName evidence="1">Beta-lactamase-related domain-containing protein</fullName>
    </recommendedName>
</protein>
<evidence type="ECO:0000259" key="1">
    <source>
        <dbReference type="Pfam" id="PF00144"/>
    </source>
</evidence>
<dbReference type="InterPro" id="IPR001466">
    <property type="entry name" value="Beta-lactam-related"/>
</dbReference>
<dbReference type="SUPFAM" id="SSF56601">
    <property type="entry name" value="beta-lactamase/transpeptidase-like"/>
    <property type="match status" value="1"/>
</dbReference>
<dbReference type="InterPro" id="IPR038164">
    <property type="entry name" value="Pab87_oct_sf"/>
</dbReference>